<dbReference type="SUPFAM" id="SSF53223">
    <property type="entry name" value="Aminoacid dehydrogenase-like, N-terminal domain"/>
    <property type="match status" value="1"/>
</dbReference>
<dbReference type="InterPro" id="IPR022893">
    <property type="entry name" value="Shikimate_DH_fam"/>
</dbReference>
<dbReference type="Gene3D" id="3.40.50.720">
    <property type="entry name" value="NAD(P)-binding Rossmann-like Domain"/>
    <property type="match status" value="1"/>
</dbReference>
<sequence>MGSSTQARHFVYFAGGTGSSSIAVSAHDYISQCLGKDWKMKVLATASLEEVVTAFRAPSFAGGIITMPFKKTIIPYLDEVDDLVATTGACNVVYLTPEEKLRGTNTDWVGIKNALLSADPLTAGDVGMIYGAGGASRAAVYALCRGLGYETVYVVNRDDQEVADLIQDANNYTGLRPNIVHIRTLQQAQSLPSPDYIVSTIPDFPARTSQEINARLIVTEFLSRRTSKPGVLLDMCYHPLFTENLKLANHHGWNAAEGVQVVGHQLKHMWKLWTGKEITEENEAVMWELLQQAVRDDPTVAGAQPTASEIARDLHSLPPGSRPIGVVRNNGPDALTLERYKLRELAEGWPSYRFVFSDSCEWDNLRSIFHPDAYIYTTWSGKVHYEDFIQASQRGMDKGAFIMHRCHGITTDITLDALRAVTKMKATITQRFNIQGAEVDAESDCRFTFFWTRLPNSITGESDWKARFVRHWYEKDKLIPVNPAKVPVLDEQKLAQFPSGYRYLAYCQEETMGVSVIRDLPGHNREKGIPGGSSIAGEKHDLLYWQARDWLDGKNIQL</sequence>
<name>A0AAV9MUS7_9EURO</name>
<dbReference type="Pfam" id="PF08501">
    <property type="entry name" value="Shikimate_dh_N"/>
    <property type="match status" value="1"/>
</dbReference>
<dbReference type="GO" id="GO:0004764">
    <property type="term" value="F:shikimate 3-dehydrogenase (NADP+) activity"/>
    <property type="evidence" value="ECO:0007669"/>
    <property type="project" value="InterPro"/>
</dbReference>
<keyword evidence="4" id="KW-1185">Reference proteome</keyword>
<dbReference type="GeneID" id="89977498"/>
<dbReference type="InterPro" id="IPR013708">
    <property type="entry name" value="Shikimate_DH-bd_N"/>
</dbReference>
<gene>
    <name evidence="3" type="ORF">LTR84_009339</name>
</gene>
<dbReference type="InterPro" id="IPR032710">
    <property type="entry name" value="NTF2-like_dom_sf"/>
</dbReference>
<evidence type="ECO:0000259" key="2">
    <source>
        <dbReference type="Pfam" id="PF13577"/>
    </source>
</evidence>
<feature type="domain" description="Shikimate dehydrogenase substrate binding N-terminal" evidence="1">
    <location>
        <begin position="21"/>
        <end position="93"/>
    </location>
</feature>
<proteinExistence type="predicted"/>
<comment type="caution">
    <text evidence="3">The sequence shown here is derived from an EMBL/GenBank/DDBJ whole genome shotgun (WGS) entry which is preliminary data.</text>
</comment>
<dbReference type="GO" id="GO:0009423">
    <property type="term" value="P:chorismate biosynthetic process"/>
    <property type="evidence" value="ECO:0007669"/>
    <property type="project" value="TreeGrafter"/>
</dbReference>
<dbReference type="RefSeq" id="XP_064700865.1">
    <property type="nucleotide sequence ID" value="XM_064852879.1"/>
</dbReference>
<evidence type="ECO:0000259" key="1">
    <source>
        <dbReference type="Pfam" id="PF08501"/>
    </source>
</evidence>
<dbReference type="GO" id="GO:0019632">
    <property type="term" value="P:shikimate metabolic process"/>
    <property type="evidence" value="ECO:0007669"/>
    <property type="project" value="TreeGrafter"/>
</dbReference>
<dbReference type="AlphaFoldDB" id="A0AAV9MUS7"/>
<dbReference type="Gene3D" id="3.40.50.10860">
    <property type="entry name" value="Leucine Dehydrogenase, chain A, domain 1"/>
    <property type="match status" value="1"/>
</dbReference>
<dbReference type="EMBL" id="JAVRRD010000038">
    <property type="protein sequence ID" value="KAK5045233.1"/>
    <property type="molecule type" value="Genomic_DNA"/>
</dbReference>
<evidence type="ECO:0008006" key="5">
    <source>
        <dbReference type="Google" id="ProtNLM"/>
    </source>
</evidence>
<reference evidence="3 4" key="1">
    <citation type="submission" date="2023-08" db="EMBL/GenBank/DDBJ databases">
        <title>Black Yeasts Isolated from many extreme environments.</title>
        <authorList>
            <person name="Coleine C."/>
            <person name="Stajich J.E."/>
            <person name="Selbmann L."/>
        </authorList>
    </citation>
    <scope>NUCLEOTIDE SEQUENCE [LARGE SCALE GENOMIC DNA]</scope>
    <source>
        <strain evidence="3 4">CCFEE 5792</strain>
    </source>
</reference>
<dbReference type="Proteomes" id="UP001358417">
    <property type="component" value="Unassembled WGS sequence"/>
</dbReference>
<dbReference type="Pfam" id="PF13577">
    <property type="entry name" value="SnoaL_4"/>
    <property type="match status" value="1"/>
</dbReference>
<dbReference type="SUPFAM" id="SSF54427">
    <property type="entry name" value="NTF2-like"/>
    <property type="match status" value="1"/>
</dbReference>
<protein>
    <recommendedName>
        <fullName evidence="5">Shikimate dehydrogenase substrate binding N-terminal domain-containing protein</fullName>
    </recommendedName>
</protein>
<feature type="domain" description="SnoaL-like" evidence="2">
    <location>
        <begin position="356"/>
        <end position="449"/>
    </location>
</feature>
<dbReference type="CDD" id="cd01065">
    <property type="entry name" value="NAD_bind_Shikimate_DH"/>
    <property type="match status" value="1"/>
</dbReference>
<dbReference type="SUPFAM" id="SSF51735">
    <property type="entry name" value="NAD(P)-binding Rossmann-fold domains"/>
    <property type="match status" value="1"/>
</dbReference>
<evidence type="ECO:0000313" key="4">
    <source>
        <dbReference type="Proteomes" id="UP001358417"/>
    </source>
</evidence>
<dbReference type="PANTHER" id="PTHR21089">
    <property type="entry name" value="SHIKIMATE DEHYDROGENASE"/>
    <property type="match status" value="1"/>
</dbReference>
<dbReference type="InterPro" id="IPR037401">
    <property type="entry name" value="SnoaL-like"/>
</dbReference>
<dbReference type="PANTHER" id="PTHR21089:SF26">
    <property type="entry name" value="AROM POLYPEPTIDE, PUTATIVE-RELATED"/>
    <property type="match status" value="1"/>
</dbReference>
<dbReference type="InterPro" id="IPR036291">
    <property type="entry name" value="NAD(P)-bd_dom_sf"/>
</dbReference>
<accession>A0AAV9MUS7</accession>
<dbReference type="InterPro" id="IPR046346">
    <property type="entry name" value="Aminoacid_DH-like_N_sf"/>
</dbReference>
<evidence type="ECO:0000313" key="3">
    <source>
        <dbReference type="EMBL" id="KAK5045233.1"/>
    </source>
</evidence>
<organism evidence="3 4">
    <name type="scientific">Exophiala bonariae</name>
    <dbReference type="NCBI Taxonomy" id="1690606"/>
    <lineage>
        <taxon>Eukaryota</taxon>
        <taxon>Fungi</taxon>
        <taxon>Dikarya</taxon>
        <taxon>Ascomycota</taxon>
        <taxon>Pezizomycotina</taxon>
        <taxon>Eurotiomycetes</taxon>
        <taxon>Chaetothyriomycetidae</taxon>
        <taxon>Chaetothyriales</taxon>
        <taxon>Herpotrichiellaceae</taxon>
        <taxon>Exophiala</taxon>
    </lineage>
</organism>